<sequence length="212" mass="23837">MAKYSTFEQLPVEIVELCLEGLPASSIAALLGLSRQTRHLVLTSIEFIFAKMVKSFEDKSQYIGLEAIHSSLSVTVRSSLTFQNFIPIGHVSTVPKAPLRYARFQIESPMDVAGGESDAALFTCSVFRKDSDIPCRNFFEDICKVRDQDPIVVDRDGLLVNIEPPQEGQQPAEKSGKVVLKTVDINPLKGMSFHSFFLFLFFFLFINNLYHH</sequence>
<gene>
    <name evidence="2" type="ORF">PGT21_016032</name>
</gene>
<evidence type="ECO:0000313" key="3">
    <source>
        <dbReference type="Proteomes" id="UP000324748"/>
    </source>
</evidence>
<feature type="transmembrane region" description="Helical" evidence="1">
    <location>
        <begin position="191"/>
        <end position="210"/>
    </location>
</feature>
<keyword evidence="3" id="KW-1185">Reference proteome</keyword>
<keyword evidence="1" id="KW-0812">Transmembrane</keyword>
<dbReference type="EMBL" id="VSWC01000184">
    <property type="protein sequence ID" value="KAA1067744.1"/>
    <property type="molecule type" value="Genomic_DNA"/>
</dbReference>
<protein>
    <recommendedName>
        <fullName evidence="4">F-box domain-containing protein</fullName>
    </recommendedName>
</protein>
<dbReference type="AlphaFoldDB" id="A0A5B0LVY2"/>
<evidence type="ECO:0008006" key="4">
    <source>
        <dbReference type="Google" id="ProtNLM"/>
    </source>
</evidence>
<evidence type="ECO:0000256" key="1">
    <source>
        <dbReference type="SAM" id="Phobius"/>
    </source>
</evidence>
<accession>A0A5B0LVY2</accession>
<keyword evidence="1" id="KW-0472">Membrane</keyword>
<reference evidence="2 3" key="1">
    <citation type="submission" date="2019-05" db="EMBL/GenBank/DDBJ databases">
        <title>Emergence of the Ug99 lineage of the wheat stem rust pathogen through somatic hybridization.</title>
        <authorList>
            <person name="Li F."/>
            <person name="Upadhyaya N.M."/>
            <person name="Sperschneider J."/>
            <person name="Matny O."/>
            <person name="Nguyen-Phuc H."/>
            <person name="Mago R."/>
            <person name="Raley C."/>
            <person name="Miller M.E."/>
            <person name="Silverstein K.A.T."/>
            <person name="Henningsen E."/>
            <person name="Hirsch C.D."/>
            <person name="Visser B."/>
            <person name="Pretorius Z.A."/>
            <person name="Steffenson B.J."/>
            <person name="Schwessinger B."/>
            <person name="Dodds P.N."/>
            <person name="Figueroa M."/>
        </authorList>
    </citation>
    <scope>NUCLEOTIDE SEQUENCE [LARGE SCALE GENOMIC DNA]</scope>
    <source>
        <strain evidence="2">21-0</strain>
    </source>
</reference>
<evidence type="ECO:0000313" key="2">
    <source>
        <dbReference type="EMBL" id="KAA1067744.1"/>
    </source>
</evidence>
<dbReference type="OrthoDB" id="2499511at2759"/>
<organism evidence="2 3">
    <name type="scientific">Puccinia graminis f. sp. tritici</name>
    <dbReference type="NCBI Taxonomy" id="56615"/>
    <lineage>
        <taxon>Eukaryota</taxon>
        <taxon>Fungi</taxon>
        <taxon>Dikarya</taxon>
        <taxon>Basidiomycota</taxon>
        <taxon>Pucciniomycotina</taxon>
        <taxon>Pucciniomycetes</taxon>
        <taxon>Pucciniales</taxon>
        <taxon>Pucciniaceae</taxon>
        <taxon>Puccinia</taxon>
    </lineage>
</organism>
<comment type="caution">
    <text evidence="2">The sequence shown here is derived from an EMBL/GenBank/DDBJ whole genome shotgun (WGS) entry which is preliminary data.</text>
</comment>
<dbReference type="Proteomes" id="UP000324748">
    <property type="component" value="Unassembled WGS sequence"/>
</dbReference>
<keyword evidence="1" id="KW-1133">Transmembrane helix</keyword>
<name>A0A5B0LVY2_PUCGR</name>
<proteinExistence type="predicted"/>